<dbReference type="RefSeq" id="WP_189650216.1">
    <property type="nucleotide sequence ID" value="NZ_BMRC01000012.1"/>
</dbReference>
<accession>A0ABV5I9Z9</accession>
<proteinExistence type="predicted"/>
<reference evidence="2 3" key="1">
    <citation type="submission" date="2024-09" db="EMBL/GenBank/DDBJ databases">
        <authorList>
            <person name="Sun Q."/>
            <person name="Mori K."/>
        </authorList>
    </citation>
    <scope>NUCLEOTIDE SEQUENCE [LARGE SCALE GENOMIC DNA]</scope>
    <source>
        <strain evidence="2 3">CCM 3426</strain>
    </source>
</reference>
<organism evidence="2 3">
    <name type="scientific">Nonomuraea spiralis</name>
    <dbReference type="NCBI Taxonomy" id="46182"/>
    <lineage>
        <taxon>Bacteria</taxon>
        <taxon>Bacillati</taxon>
        <taxon>Actinomycetota</taxon>
        <taxon>Actinomycetes</taxon>
        <taxon>Streptosporangiales</taxon>
        <taxon>Streptosporangiaceae</taxon>
        <taxon>Nonomuraea</taxon>
    </lineage>
</organism>
<gene>
    <name evidence="2" type="ORF">ACFFV7_08160</name>
</gene>
<comment type="caution">
    <text evidence="2">The sequence shown here is derived from an EMBL/GenBank/DDBJ whole genome shotgun (WGS) entry which is preliminary data.</text>
</comment>
<name>A0ABV5I9Z9_9ACTN</name>
<sequence>MTRSLLLVPLAAGTLTVPMHVPAPAPVPVHVPVHVSVPVPAFPAATELAIRAITVRPADPVVGAHDSVSLVIDVIARGARGKNGVTVKVEPGVPPGPLLSAKPPVTDAPAADPALQPPGRPEPPSSSDAAQEAEPGIAPDTSTGAAPGAPAPGGASEAPPLLRAPLLELPPSLGVGAQLELQRAPAAKPFPTRQDWRRTEVPPARMAGDWETWRFLPDKKLNRFYPTGTWTITATAGGANGATVTEYASFQLRRATQLSSVRVERSPKSAAGVRLRGSLTRIDPRGFIDFGPYAKQRLELQWRAEGSATWEDVGETTTDAAGAFIRTVPFRRGGLWRVRFPGNTHYAPDATKPRQIAM</sequence>
<feature type="region of interest" description="Disordered" evidence="1">
    <location>
        <begin position="85"/>
        <end position="160"/>
    </location>
</feature>
<feature type="compositionally biased region" description="Low complexity" evidence="1">
    <location>
        <begin position="101"/>
        <end position="114"/>
    </location>
</feature>
<evidence type="ECO:0000313" key="3">
    <source>
        <dbReference type="Proteomes" id="UP001589647"/>
    </source>
</evidence>
<feature type="compositionally biased region" description="Low complexity" evidence="1">
    <location>
        <begin position="138"/>
        <end position="160"/>
    </location>
</feature>
<dbReference type="EMBL" id="JBHMEI010000004">
    <property type="protein sequence ID" value="MFB9201157.1"/>
    <property type="molecule type" value="Genomic_DNA"/>
</dbReference>
<evidence type="ECO:0000313" key="2">
    <source>
        <dbReference type="EMBL" id="MFB9201157.1"/>
    </source>
</evidence>
<protein>
    <submittedName>
        <fullName evidence="2">Uncharacterized protein</fullName>
    </submittedName>
</protein>
<evidence type="ECO:0000256" key="1">
    <source>
        <dbReference type="SAM" id="MobiDB-lite"/>
    </source>
</evidence>
<dbReference type="Proteomes" id="UP001589647">
    <property type="component" value="Unassembled WGS sequence"/>
</dbReference>
<feature type="compositionally biased region" description="Pro residues" evidence="1">
    <location>
        <begin position="115"/>
        <end position="124"/>
    </location>
</feature>
<keyword evidence="3" id="KW-1185">Reference proteome</keyword>